<dbReference type="InterPro" id="IPR001811">
    <property type="entry name" value="Chemokine_IL8-like_dom"/>
</dbReference>
<evidence type="ECO:0000313" key="4">
    <source>
        <dbReference type="Proteomes" id="UP000886611"/>
    </source>
</evidence>
<dbReference type="InterPro" id="IPR036048">
    <property type="entry name" value="Interleukin_8-like_sf"/>
</dbReference>
<evidence type="ECO:0000313" key="3">
    <source>
        <dbReference type="EMBL" id="KAG2463754.1"/>
    </source>
</evidence>
<protein>
    <submittedName>
        <fullName evidence="3">CCL25 protein</fullName>
    </submittedName>
</protein>
<feature type="non-terminal residue" evidence="3">
    <location>
        <position position="247"/>
    </location>
</feature>
<dbReference type="CDD" id="cd00169">
    <property type="entry name" value="Chemokine"/>
    <property type="match status" value="1"/>
</dbReference>
<dbReference type="GO" id="GO:0005615">
    <property type="term" value="C:extracellular space"/>
    <property type="evidence" value="ECO:0007669"/>
    <property type="project" value="UniProtKB-KW"/>
</dbReference>
<dbReference type="GO" id="GO:0008009">
    <property type="term" value="F:chemokine activity"/>
    <property type="evidence" value="ECO:0007669"/>
    <property type="project" value="InterPro"/>
</dbReference>
<dbReference type="InterPro" id="IPR039809">
    <property type="entry name" value="Chemokine_b/g/d"/>
</dbReference>
<keyword evidence="4" id="KW-1185">Reference proteome</keyword>
<dbReference type="GO" id="GO:0006955">
    <property type="term" value="P:immune response"/>
    <property type="evidence" value="ECO:0007669"/>
    <property type="project" value="InterPro"/>
</dbReference>
<sequence length="247" mass="28116">MCSRCLMTLFRQHFLVWRKCRPCTRKHSGHPWKVLPPPSQVWSEVSLFRAPRHSRRPPGGDFAPSLRSPQHPGSYENCCLKYNKHVSTRTMKAGFKSYRKQETDGGCNIQAIVLTSNSGKKVICANPTAKWVKKIMAKIDKQAQEDRQKFRSSDQPLTRKTRLDLTRLQDQAISNEIARCLCEERMDLGATADPSVMWETLCDKTRKILEGYVGVTIVPRRKRFILEGTLDIISAHGLMATLVCTGN</sequence>
<evidence type="ECO:0000256" key="1">
    <source>
        <dbReference type="ARBA" id="ARBA00022514"/>
    </source>
</evidence>
<organism evidence="3 4">
    <name type="scientific">Polypterus senegalus</name>
    <name type="common">Senegal bichir</name>
    <dbReference type="NCBI Taxonomy" id="55291"/>
    <lineage>
        <taxon>Eukaryota</taxon>
        <taxon>Metazoa</taxon>
        <taxon>Chordata</taxon>
        <taxon>Craniata</taxon>
        <taxon>Vertebrata</taxon>
        <taxon>Euteleostomi</taxon>
        <taxon>Actinopterygii</taxon>
        <taxon>Polypteriformes</taxon>
        <taxon>Polypteridae</taxon>
        <taxon>Polypterus</taxon>
    </lineage>
</organism>
<dbReference type="SMART" id="SM00199">
    <property type="entry name" value="SCY"/>
    <property type="match status" value="1"/>
</dbReference>
<dbReference type="PANTHER" id="PTHR12015:SF186">
    <property type="entry name" value="C-C MOTIF CHEMOKINE 21-LIKE-RELATED"/>
    <property type="match status" value="1"/>
</dbReference>
<evidence type="ECO:0000259" key="2">
    <source>
        <dbReference type="SMART" id="SM00199"/>
    </source>
</evidence>
<feature type="domain" description="Chemokine interleukin-8-like" evidence="2">
    <location>
        <begin position="75"/>
        <end position="139"/>
    </location>
</feature>
<dbReference type="AlphaFoldDB" id="A0A8X8BQX9"/>
<dbReference type="EMBL" id="JAATIS010003638">
    <property type="protein sequence ID" value="KAG2463754.1"/>
    <property type="molecule type" value="Genomic_DNA"/>
</dbReference>
<dbReference type="Gene3D" id="2.40.50.40">
    <property type="match status" value="1"/>
</dbReference>
<feature type="non-terminal residue" evidence="3">
    <location>
        <position position="1"/>
    </location>
</feature>
<name>A0A8X8BQX9_POLSE</name>
<comment type="caution">
    <text evidence="3">The sequence shown here is derived from an EMBL/GenBank/DDBJ whole genome shotgun (WGS) entry which is preliminary data.</text>
</comment>
<keyword evidence="1" id="KW-0202">Cytokine</keyword>
<reference evidence="3 4" key="1">
    <citation type="journal article" date="2021" name="Cell">
        <title>Tracing the genetic footprints of vertebrate landing in non-teleost ray-finned fishes.</title>
        <authorList>
            <person name="Bi X."/>
            <person name="Wang K."/>
            <person name="Yang L."/>
            <person name="Pan H."/>
            <person name="Jiang H."/>
            <person name="Wei Q."/>
            <person name="Fang M."/>
            <person name="Yu H."/>
            <person name="Zhu C."/>
            <person name="Cai Y."/>
            <person name="He Y."/>
            <person name="Gan X."/>
            <person name="Zeng H."/>
            <person name="Yu D."/>
            <person name="Zhu Y."/>
            <person name="Jiang H."/>
            <person name="Qiu Q."/>
            <person name="Yang H."/>
            <person name="Zhang Y.E."/>
            <person name="Wang W."/>
            <person name="Zhu M."/>
            <person name="He S."/>
            <person name="Zhang G."/>
        </authorList>
    </citation>
    <scope>NUCLEOTIDE SEQUENCE [LARGE SCALE GENOMIC DNA]</scope>
    <source>
        <strain evidence="3">Bchr_013</strain>
    </source>
</reference>
<gene>
    <name evidence="3" type="primary">Ccl25</name>
    <name evidence="3" type="ORF">GTO96_0003372</name>
</gene>
<proteinExistence type="predicted"/>
<dbReference type="Proteomes" id="UP000886611">
    <property type="component" value="Unassembled WGS sequence"/>
</dbReference>
<dbReference type="PANTHER" id="PTHR12015">
    <property type="entry name" value="SMALL INDUCIBLE CYTOKINE A"/>
    <property type="match status" value="1"/>
</dbReference>
<accession>A0A8X8BQX9</accession>
<dbReference type="Pfam" id="PF00048">
    <property type="entry name" value="IL8"/>
    <property type="match status" value="1"/>
</dbReference>
<dbReference type="SUPFAM" id="SSF54117">
    <property type="entry name" value="Interleukin 8-like chemokines"/>
    <property type="match status" value="1"/>
</dbReference>